<evidence type="ECO:0000313" key="2">
    <source>
        <dbReference type="EMBL" id="KAA5605501.1"/>
    </source>
</evidence>
<reference evidence="2 3" key="1">
    <citation type="submission" date="2019-09" db="EMBL/GenBank/DDBJ databases">
        <title>Genome sequence of Roseospira marina, one of the more divergent members of the non-sulfur purple photosynthetic bacterial family, the Rhodospirillaceae.</title>
        <authorList>
            <person name="Meyer T."/>
            <person name="Kyndt J."/>
        </authorList>
    </citation>
    <scope>NUCLEOTIDE SEQUENCE [LARGE SCALE GENOMIC DNA]</scope>
    <source>
        <strain evidence="2 3">DSM 15113</strain>
    </source>
</reference>
<dbReference type="RefSeq" id="WP_150062552.1">
    <property type="nucleotide sequence ID" value="NZ_JACHII010000017.1"/>
</dbReference>
<sequence length="457" mass="51190">MTPAKAPSNEGGGSERRTNPVLRPAVQAVFDRLLTVLRKARRSEVLDLIGGAERVDDVLRNYPDHVPTFLELAWQLRAQPDFVVFFRASGSRGDGPVQDRSTPIAPCDLTFDQIGRSLLTGAARLVFERRERAWAERRAKQEAARRSKRREAGAKGPLSSRLISPLKTMFEGDHDLDPAHLRAHYPGHGLFAVLRPYLVEPWQFAFLEQYARLGTAQAKVLGHLIWRVRAPEMLETLISLDVEELSVIQAACRAFAETTLGVPPDQGPRWELKGKAARDRDRIEEQIAAEVSTTLDAIVLRHPGALDAIREMGLSARREVRRLTQVYGADIWMVFEQPDRLHNARNVPDHLLRVLGPLCHRVPPDVSAILGHIRDRTLARDLITLAREDLGDEVLAGYLADPVRKPIWNTLPAKFNNAYKYQPDATPGLGAPNNRESLRLIGAGIFQSLRLGHLEIF</sequence>
<proteinExistence type="predicted"/>
<feature type="region of interest" description="Disordered" evidence="1">
    <location>
        <begin position="1"/>
        <end position="20"/>
    </location>
</feature>
<keyword evidence="3" id="KW-1185">Reference proteome</keyword>
<accession>A0A5M6IB86</accession>
<evidence type="ECO:0000313" key="3">
    <source>
        <dbReference type="Proteomes" id="UP000324065"/>
    </source>
</evidence>
<dbReference type="AlphaFoldDB" id="A0A5M6IB86"/>
<dbReference type="Proteomes" id="UP000324065">
    <property type="component" value="Unassembled WGS sequence"/>
</dbReference>
<name>A0A5M6IB86_9PROT</name>
<dbReference type="EMBL" id="VWPJ01000009">
    <property type="protein sequence ID" value="KAA5605501.1"/>
    <property type="molecule type" value="Genomic_DNA"/>
</dbReference>
<gene>
    <name evidence="2" type="ORF">F1188_11445</name>
</gene>
<comment type="caution">
    <text evidence="2">The sequence shown here is derived from an EMBL/GenBank/DDBJ whole genome shotgun (WGS) entry which is preliminary data.</text>
</comment>
<evidence type="ECO:0000256" key="1">
    <source>
        <dbReference type="SAM" id="MobiDB-lite"/>
    </source>
</evidence>
<dbReference type="OrthoDB" id="7329404at2"/>
<protein>
    <submittedName>
        <fullName evidence="2">Uncharacterized protein</fullName>
    </submittedName>
</protein>
<organism evidence="2 3">
    <name type="scientific">Roseospira marina</name>
    <dbReference type="NCBI Taxonomy" id="140057"/>
    <lineage>
        <taxon>Bacteria</taxon>
        <taxon>Pseudomonadati</taxon>
        <taxon>Pseudomonadota</taxon>
        <taxon>Alphaproteobacteria</taxon>
        <taxon>Rhodospirillales</taxon>
        <taxon>Rhodospirillaceae</taxon>
        <taxon>Roseospira</taxon>
    </lineage>
</organism>